<keyword evidence="4 9" id="KW-0479">Metal-binding</keyword>
<keyword evidence="5 9" id="KW-0560">Oxidoreductase</keyword>
<evidence type="ECO:0000256" key="5">
    <source>
        <dbReference type="ARBA" id="ARBA00023002"/>
    </source>
</evidence>
<protein>
    <submittedName>
        <fullName evidence="10">Cytochrome P450</fullName>
    </submittedName>
</protein>
<evidence type="ECO:0000313" key="10">
    <source>
        <dbReference type="EMBL" id="MCW6507829.1"/>
    </source>
</evidence>
<dbReference type="InterPro" id="IPR001128">
    <property type="entry name" value="Cyt_P450"/>
</dbReference>
<evidence type="ECO:0000256" key="9">
    <source>
        <dbReference type="RuleBase" id="RU000461"/>
    </source>
</evidence>
<evidence type="ECO:0000256" key="7">
    <source>
        <dbReference type="ARBA" id="ARBA00023033"/>
    </source>
</evidence>
<reference evidence="10" key="1">
    <citation type="submission" date="2022-05" db="EMBL/GenBank/DDBJ databases">
        <authorList>
            <person name="Pankratov T."/>
        </authorList>
    </citation>
    <scope>NUCLEOTIDE SEQUENCE</scope>
    <source>
        <strain evidence="10">BP6-180914</strain>
    </source>
</reference>
<dbReference type="PANTHER" id="PTHR46696">
    <property type="entry name" value="P450, PUTATIVE (EUROFUNG)-RELATED"/>
    <property type="match status" value="1"/>
</dbReference>
<comment type="caution">
    <text evidence="10">The sequence shown here is derived from an EMBL/GenBank/DDBJ whole genome shotgun (WGS) entry which is preliminary data.</text>
</comment>
<name>A0AA41YSL7_9HYPH</name>
<keyword evidence="6 9" id="KW-0408">Iron</keyword>
<dbReference type="SUPFAM" id="SSF48264">
    <property type="entry name" value="Cytochrome P450"/>
    <property type="match status" value="1"/>
</dbReference>
<proteinExistence type="inferred from homology"/>
<dbReference type="GO" id="GO:0004497">
    <property type="term" value="F:monooxygenase activity"/>
    <property type="evidence" value="ECO:0007669"/>
    <property type="project" value="UniProtKB-KW"/>
</dbReference>
<accession>A0AA41YSL7</accession>
<dbReference type="GO" id="GO:0020037">
    <property type="term" value="F:heme binding"/>
    <property type="evidence" value="ECO:0007669"/>
    <property type="project" value="InterPro"/>
</dbReference>
<comment type="similarity">
    <text evidence="2 9">Belongs to the cytochrome P450 family.</text>
</comment>
<dbReference type="AlphaFoldDB" id="A0AA41YSL7"/>
<dbReference type="PANTHER" id="PTHR46696:SF6">
    <property type="entry name" value="P450, PUTATIVE (EUROFUNG)-RELATED"/>
    <property type="match status" value="1"/>
</dbReference>
<dbReference type="InterPro" id="IPR002397">
    <property type="entry name" value="Cyt_P450_B"/>
</dbReference>
<evidence type="ECO:0000313" key="11">
    <source>
        <dbReference type="Proteomes" id="UP001165667"/>
    </source>
</evidence>
<dbReference type="Pfam" id="PF00067">
    <property type="entry name" value="p450"/>
    <property type="match status" value="1"/>
</dbReference>
<dbReference type="InterPro" id="IPR017972">
    <property type="entry name" value="Cyt_P450_CS"/>
</dbReference>
<evidence type="ECO:0000256" key="2">
    <source>
        <dbReference type="ARBA" id="ARBA00010617"/>
    </source>
</evidence>
<dbReference type="PRINTS" id="PR00385">
    <property type="entry name" value="P450"/>
</dbReference>
<sequence length="421" mass="47486">MSDTAAFPTLEGFDPFSPAFLSDPAPMIRKAQATTPAFYYPPLRMWVLTAYDDICRAARDWETFSSKAMGTVPPPDDLKHKIPETFVDDHYIAIDPPEHTSDRTAVARSFLPRELAKQEVNIRRIANELINTFIDKGSCDFMQEFCYPLSLGVIIELLGVPPERAADYRIWTEDLFAVLTPKSKDAVSKPMSEEERRERWTRLAAGQDFFGELVEERARCPMDDLISVMLTKDANGKQAVPSRRIIRQINELVAAGNDTTANLMGQMLLFLAENPEQDAEVRANPDLLRDVVEETLRRRGTSPGLFRITKKDVEIGGATIPEGSLVWLLYIAGGLDETRFPDAERFDIHRPNKEKHLAFGHGRHSCLGNPLARLEARAAFEELFKRIPDIRMTPGQTLDYLPAITVTTLNHMKAEWTPKSA</sequence>
<dbReference type="GO" id="GO:0005506">
    <property type="term" value="F:iron ion binding"/>
    <property type="evidence" value="ECO:0007669"/>
    <property type="project" value="InterPro"/>
</dbReference>
<dbReference type="EMBL" id="JAMOIM010000003">
    <property type="protein sequence ID" value="MCW6507829.1"/>
    <property type="molecule type" value="Genomic_DNA"/>
</dbReference>
<organism evidence="10 11">
    <name type="scientific">Lichenifustis flavocetrariae</name>
    <dbReference type="NCBI Taxonomy" id="2949735"/>
    <lineage>
        <taxon>Bacteria</taxon>
        <taxon>Pseudomonadati</taxon>
        <taxon>Pseudomonadota</taxon>
        <taxon>Alphaproteobacteria</taxon>
        <taxon>Hyphomicrobiales</taxon>
        <taxon>Lichenihabitantaceae</taxon>
        <taxon>Lichenifustis</taxon>
    </lineage>
</organism>
<evidence type="ECO:0000256" key="4">
    <source>
        <dbReference type="ARBA" id="ARBA00022723"/>
    </source>
</evidence>
<gene>
    <name evidence="10" type="ORF">M8523_07325</name>
</gene>
<dbReference type="FunFam" id="1.10.630.10:FF:000018">
    <property type="entry name" value="Cytochrome P450 monooxygenase"/>
    <property type="match status" value="1"/>
</dbReference>
<comment type="function">
    <text evidence="8">Cytochromes P450 are a group of heme-thiolate monooxygenases. They oxidize a variety of structurally unrelated compounds, including steroids, fatty acids, and xenobiotics.</text>
</comment>
<keyword evidence="7 9" id="KW-0503">Monooxygenase</keyword>
<dbReference type="Gene3D" id="1.10.630.10">
    <property type="entry name" value="Cytochrome P450"/>
    <property type="match status" value="1"/>
</dbReference>
<dbReference type="InterPro" id="IPR036396">
    <property type="entry name" value="Cyt_P450_sf"/>
</dbReference>
<dbReference type="PROSITE" id="PS00086">
    <property type="entry name" value="CYTOCHROME_P450"/>
    <property type="match status" value="1"/>
</dbReference>
<evidence type="ECO:0000256" key="6">
    <source>
        <dbReference type="ARBA" id="ARBA00023004"/>
    </source>
</evidence>
<dbReference type="RefSeq" id="WP_282584185.1">
    <property type="nucleotide sequence ID" value="NZ_JAMOIM010000003.1"/>
</dbReference>
<evidence type="ECO:0000256" key="8">
    <source>
        <dbReference type="ARBA" id="ARBA00043906"/>
    </source>
</evidence>
<dbReference type="GO" id="GO:0016705">
    <property type="term" value="F:oxidoreductase activity, acting on paired donors, with incorporation or reduction of molecular oxygen"/>
    <property type="evidence" value="ECO:0007669"/>
    <property type="project" value="InterPro"/>
</dbReference>
<evidence type="ECO:0000256" key="1">
    <source>
        <dbReference type="ARBA" id="ARBA00001971"/>
    </source>
</evidence>
<keyword evidence="11" id="KW-1185">Reference proteome</keyword>
<keyword evidence="3 9" id="KW-0349">Heme</keyword>
<comment type="cofactor">
    <cofactor evidence="1">
        <name>heme</name>
        <dbReference type="ChEBI" id="CHEBI:30413"/>
    </cofactor>
</comment>
<dbReference type="PRINTS" id="PR00359">
    <property type="entry name" value="BP450"/>
</dbReference>
<dbReference type="Proteomes" id="UP001165667">
    <property type="component" value="Unassembled WGS sequence"/>
</dbReference>
<evidence type="ECO:0000256" key="3">
    <source>
        <dbReference type="ARBA" id="ARBA00022617"/>
    </source>
</evidence>